<feature type="region of interest" description="Disordered" evidence="1">
    <location>
        <begin position="53"/>
        <end position="85"/>
    </location>
</feature>
<keyword evidence="3" id="KW-1185">Reference proteome</keyword>
<evidence type="ECO:0000256" key="1">
    <source>
        <dbReference type="SAM" id="MobiDB-lite"/>
    </source>
</evidence>
<dbReference type="EMBL" id="CP123000">
    <property type="protein sequence ID" value="WGI68263.1"/>
    <property type="molecule type" value="Genomic_DNA"/>
</dbReference>
<reference evidence="2 3" key="1">
    <citation type="submission" date="2023-04" db="EMBL/GenBank/DDBJ databases">
        <title>Neorhizobium petrolearium OS53, complete genome.</title>
        <authorList>
            <person name="Yu T."/>
        </authorList>
    </citation>
    <scope>NUCLEOTIDE SEQUENCE [LARGE SCALE GENOMIC DNA]</scope>
    <source>
        <strain evidence="2 3">OS53</strain>
    </source>
</reference>
<dbReference type="Proteomes" id="UP001227095">
    <property type="component" value="Chromosome"/>
</dbReference>
<proteinExistence type="predicted"/>
<evidence type="ECO:0008006" key="4">
    <source>
        <dbReference type="Google" id="ProtNLM"/>
    </source>
</evidence>
<organism evidence="2 3">
    <name type="scientific">Neorhizobium petrolearium</name>
    <dbReference type="NCBI Taxonomy" id="515361"/>
    <lineage>
        <taxon>Bacteria</taxon>
        <taxon>Pseudomonadati</taxon>
        <taxon>Pseudomonadota</taxon>
        <taxon>Alphaproteobacteria</taxon>
        <taxon>Hyphomicrobiales</taxon>
        <taxon>Rhizobiaceae</taxon>
        <taxon>Rhizobium/Agrobacterium group</taxon>
        <taxon>Neorhizobium</taxon>
    </lineage>
</organism>
<name>A0ABY8M115_9HYPH</name>
<feature type="compositionally biased region" description="Basic and acidic residues" evidence="1">
    <location>
        <begin position="75"/>
        <end position="85"/>
    </location>
</feature>
<gene>
    <name evidence="2" type="ORF">QEO92_25450</name>
</gene>
<sequence>MAALFVILSCVTVLAGVFTVVIRQVADAHRQHYRDEMAANNLAYARQREFDDKGSRKVRLSRGVATSRKPTPRLPSDHSHSVLTM</sequence>
<dbReference type="RefSeq" id="WP_227704874.1">
    <property type="nucleotide sequence ID" value="NZ_CP123000.1"/>
</dbReference>
<evidence type="ECO:0000313" key="2">
    <source>
        <dbReference type="EMBL" id="WGI68263.1"/>
    </source>
</evidence>
<protein>
    <recommendedName>
        <fullName evidence="4">Secreted protein</fullName>
    </recommendedName>
</protein>
<accession>A0ABY8M115</accession>
<evidence type="ECO:0000313" key="3">
    <source>
        <dbReference type="Proteomes" id="UP001227095"/>
    </source>
</evidence>